<evidence type="ECO:0000313" key="2">
    <source>
        <dbReference type="EMBL" id="CAH7458663.1"/>
    </source>
</evidence>
<dbReference type="PANTHER" id="PTHR21694">
    <property type="entry name" value="COILED-COIL DOMAIN-CONTAINING PROTEIN 63"/>
    <property type="match status" value="1"/>
</dbReference>
<dbReference type="EMBL" id="CALSGD010001635">
    <property type="protein sequence ID" value="CAH7458663.1"/>
    <property type="molecule type" value="Genomic_DNA"/>
</dbReference>
<keyword evidence="1" id="KW-0175">Coiled coil</keyword>
<gene>
    <name evidence="2" type="primary">Ccdc114</name>
    <name evidence="2" type="ORF">PHOROB_LOCUS17530</name>
</gene>
<dbReference type="GO" id="GO:0005930">
    <property type="term" value="C:axoneme"/>
    <property type="evidence" value="ECO:0007669"/>
    <property type="project" value="TreeGrafter"/>
</dbReference>
<evidence type="ECO:0000256" key="1">
    <source>
        <dbReference type="SAM" id="Coils"/>
    </source>
</evidence>
<comment type="caution">
    <text evidence="2">The sequence shown here is derived from an EMBL/GenBank/DDBJ whole genome shotgun (WGS) entry which is preliminary data.</text>
</comment>
<accession>A0AAV0AEF9</accession>
<reference evidence="2" key="1">
    <citation type="submission" date="2022-06" db="EMBL/GenBank/DDBJ databases">
        <authorList>
            <person name="Andreotti S."/>
            <person name="Wyler E."/>
        </authorList>
    </citation>
    <scope>NUCLEOTIDE SEQUENCE</scope>
</reference>
<organism evidence="2 3">
    <name type="scientific">Phodopus roborovskii</name>
    <name type="common">Roborovski's desert hamster</name>
    <name type="synonym">Cricetulus roborovskii</name>
    <dbReference type="NCBI Taxonomy" id="109678"/>
    <lineage>
        <taxon>Eukaryota</taxon>
        <taxon>Metazoa</taxon>
        <taxon>Chordata</taxon>
        <taxon>Craniata</taxon>
        <taxon>Vertebrata</taxon>
        <taxon>Euteleostomi</taxon>
        <taxon>Mammalia</taxon>
        <taxon>Eutheria</taxon>
        <taxon>Euarchontoglires</taxon>
        <taxon>Glires</taxon>
        <taxon>Rodentia</taxon>
        <taxon>Myomorpha</taxon>
        <taxon>Muroidea</taxon>
        <taxon>Cricetidae</taxon>
        <taxon>Cricetinae</taxon>
        <taxon>Phodopus</taxon>
    </lineage>
</organism>
<dbReference type="AlphaFoldDB" id="A0AAV0AEF9"/>
<protein>
    <submittedName>
        <fullName evidence="2">Ccdc114 protein</fullName>
    </submittedName>
</protein>
<dbReference type="PANTHER" id="PTHR21694:SF35">
    <property type="entry name" value="OUTER DYNEIN ARM-DOCKING COMPLEX SUBUNIT 1"/>
    <property type="match status" value="1"/>
</dbReference>
<name>A0AAV0AEF9_PHORO</name>
<feature type="coiled-coil region" evidence="1">
    <location>
        <begin position="28"/>
        <end position="87"/>
    </location>
</feature>
<dbReference type="Proteomes" id="UP001152836">
    <property type="component" value="Unassembled WGS sequence"/>
</dbReference>
<proteinExistence type="predicted"/>
<evidence type="ECO:0000313" key="3">
    <source>
        <dbReference type="Proteomes" id="UP001152836"/>
    </source>
</evidence>
<dbReference type="InterPro" id="IPR051876">
    <property type="entry name" value="ODA-DC/CCD"/>
</dbReference>
<keyword evidence="3" id="KW-1185">Reference proteome</keyword>
<dbReference type="GO" id="GO:0003341">
    <property type="term" value="P:cilium movement"/>
    <property type="evidence" value="ECO:0007669"/>
    <property type="project" value="TreeGrafter"/>
</dbReference>
<sequence length="199" mass="23256">MRLGMSARSARSEEGSDVFLEGPVDWELSRLQRQCKVMEGERRAYSKEVHQRISKQLEEIRQLEVLRAKLQMQIGVAQSQVKRLRDTKRLEDMDRLLKCRAQVQVETEALQEQTRALDKQVGHPIRTCSNCCELRRATLSERWRHQKPPSGAKDGFYFCKTSTQETEAGRLLEVPRPLWGYWRITPLHCTKHNKLSPKL</sequence>
<dbReference type="GO" id="GO:0036158">
    <property type="term" value="P:outer dynein arm assembly"/>
    <property type="evidence" value="ECO:0007669"/>
    <property type="project" value="TreeGrafter"/>
</dbReference>